<reference evidence="2" key="1">
    <citation type="submission" date="2018-01" db="EMBL/GenBank/DDBJ databases">
        <title>An insight into the sialome of Amazonian anophelines.</title>
        <authorList>
            <person name="Ribeiro J.M."/>
            <person name="Scarpassa V."/>
            <person name="Calvo E."/>
        </authorList>
    </citation>
    <scope>NUCLEOTIDE SEQUENCE</scope>
    <source>
        <tissue evidence="2">Salivary glands</tissue>
    </source>
</reference>
<feature type="chain" id="PRO_5014630315" evidence="1">
    <location>
        <begin position="25"/>
        <end position="72"/>
    </location>
</feature>
<organism evidence="2">
    <name type="scientific">Anopheles marajoara</name>
    <dbReference type="NCBI Taxonomy" id="58244"/>
    <lineage>
        <taxon>Eukaryota</taxon>
        <taxon>Metazoa</taxon>
        <taxon>Ecdysozoa</taxon>
        <taxon>Arthropoda</taxon>
        <taxon>Hexapoda</taxon>
        <taxon>Insecta</taxon>
        <taxon>Pterygota</taxon>
        <taxon>Neoptera</taxon>
        <taxon>Endopterygota</taxon>
        <taxon>Diptera</taxon>
        <taxon>Nematocera</taxon>
        <taxon>Culicoidea</taxon>
        <taxon>Culicidae</taxon>
        <taxon>Anophelinae</taxon>
        <taxon>Anopheles</taxon>
    </lineage>
</organism>
<name>A0A2M4CEQ3_9DIPT</name>
<keyword evidence="1" id="KW-0732">Signal</keyword>
<accession>A0A2M4CEQ3</accession>
<sequence>MRGFVRDTLSWLTFLLMPPAMVVALQLGRSPCWQQCSVFSSSGGSKLFQPSSLLSNVALAPRWPPNNAPSLV</sequence>
<dbReference type="EMBL" id="GGFJ01014267">
    <property type="protein sequence ID" value="MBW63408.1"/>
    <property type="molecule type" value="Transcribed_RNA"/>
</dbReference>
<proteinExistence type="predicted"/>
<feature type="signal peptide" evidence="1">
    <location>
        <begin position="1"/>
        <end position="24"/>
    </location>
</feature>
<dbReference type="AlphaFoldDB" id="A0A2M4CEQ3"/>
<protein>
    <submittedName>
        <fullName evidence="2">Putative secreted protein</fullName>
    </submittedName>
</protein>
<evidence type="ECO:0000256" key="1">
    <source>
        <dbReference type="SAM" id="SignalP"/>
    </source>
</evidence>
<evidence type="ECO:0000313" key="2">
    <source>
        <dbReference type="EMBL" id="MBW63408.1"/>
    </source>
</evidence>